<gene>
    <name evidence="2" type="ORF">TGP89_223685</name>
</gene>
<sequence length="157" mass="17257">MSNKSLSTARGRDGGTKHVGASPSHSSEAVKQNKKGSACASLPGKRREKDSASTDEARAASMKKLVEAYMEKKFLSKFAPKRTKTARMRCTKSQQHERHRQQLKIRQRKAGTRDSLNSSGDDPSRVQGAGCCPGKGQMNQRHVHQVCSAALAELRFF</sequence>
<evidence type="ECO:0000313" key="2">
    <source>
        <dbReference type="EMBL" id="KFG31291.1"/>
    </source>
</evidence>
<feature type="compositionally biased region" description="Basic residues" evidence="1">
    <location>
        <begin position="80"/>
        <end position="90"/>
    </location>
</feature>
<dbReference type="VEuPathDB" id="ToxoDB:TGP89_223685"/>
<feature type="compositionally biased region" description="Basic and acidic residues" evidence="1">
    <location>
        <begin position="45"/>
        <end position="59"/>
    </location>
</feature>
<comment type="caution">
    <text evidence="2">The sequence shown here is derived from an EMBL/GenBank/DDBJ whole genome shotgun (WGS) entry which is preliminary data.</text>
</comment>
<dbReference type="AlphaFoldDB" id="A0A086JGM3"/>
<dbReference type="OrthoDB" id="10594103at2759"/>
<protein>
    <submittedName>
        <fullName evidence="2">Uncharacterized protein</fullName>
    </submittedName>
</protein>
<evidence type="ECO:0000313" key="3">
    <source>
        <dbReference type="Proteomes" id="UP000028828"/>
    </source>
</evidence>
<evidence type="ECO:0000256" key="1">
    <source>
        <dbReference type="SAM" id="MobiDB-lite"/>
    </source>
</evidence>
<proteinExistence type="predicted"/>
<feature type="compositionally biased region" description="Basic residues" evidence="1">
    <location>
        <begin position="97"/>
        <end position="110"/>
    </location>
</feature>
<name>A0A086JGM3_TOXGO</name>
<dbReference type="EMBL" id="AEYI02001971">
    <property type="protein sequence ID" value="KFG31291.1"/>
    <property type="molecule type" value="Genomic_DNA"/>
</dbReference>
<dbReference type="Proteomes" id="UP000028828">
    <property type="component" value="Unassembled WGS sequence"/>
</dbReference>
<reference evidence="2 3" key="1">
    <citation type="submission" date="2014-03" db="EMBL/GenBank/DDBJ databases">
        <authorList>
            <person name="Sibley D."/>
            <person name="Venepally P."/>
            <person name="Karamycheva S."/>
            <person name="Hadjithomas M."/>
            <person name="Khan A."/>
            <person name="Brunk B."/>
            <person name="Roos D."/>
            <person name="Caler E."/>
            <person name="Lorenzi H."/>
        </authorList>
    </citation>
    <scope>NUCLEOTIDE SEQUENCE [LARGE SCALE GENOMIC DNA]</scope>
    <source>
        <strain evidence="3">p89</strain>
    </source>
</reference>
<feature type="region of interest" description="Disordered" evidence="1">
    <location>
        <begin position="1"/>
        <end position="59"/>
    </location>
</feature>
<accession>A0A086JGM3</accession>
<feature type="region of interest" description="Disordered" evidence="1">
    <location>
        <begin position="80"/>
        <end position="128"/>
    </location>
</feature>
<organism evidence="2 3">
    <name type="scientific">Toxoplasma gondii p89</name>
    <dbReference type="NCBI Taxonomy" id="943119"/>
    <lineage>
        <taxon>Eukaryota</taxon>
        <taxon>Sar</taxon>
        <taxon>Alveolata</taxon>
        <taxon>Apicomplexa</taxon>
        <taxon>Conoidasida</taxon>
        <taxon>Coccidia</taxon>
        <taxon>Eucoccidiorida</taxon>
        <taxon>Eimeriorina</taxon>
        <taxon>Sarcocystidae</taxon>
        <taxon>Toxoplasma</taxon>
    </lineage>
</organism>